<keyword evidence="3" id="KW-1185">Reference proteome</keyword>
<comment type="caution">
    <text evidence="2">The sequence shown here is derived from an EMBL/GenBank/DDBJ whole genome shotgun (WGS) entry which is preliminary data.</text>
</comment>
<evidence type="ECO:0000313" key="2">
    <source>
        <dbReference type="EMBL" id="KAF2150288.1"/>
    </source>
</evidence>
<feature type="compositionally biased region" description="Basic and acidic residues" evidence="1">
    <location>
        <begin position="917"/>
        <end position="926"/>
    </location>
</feature>
<reference evidence="2" key="1">
    <citation type="journal article" date="2020" name="Stud. Mycol.">
        <title>101 Dothideomycetes genomes: a test case for predicting lifestyles and emergence of pathogens.</title>
        <authorList>
            <person name="Haridas S."/>
            <person name="Albert R."/>
            <person name="Binder M."/>
            <person name="Bloem J."/>
            <person name="Labutti K."/>
            <person name="Salamov A."/>
            <person name="Andreopoulos B."/>
            <person name="Baker S."/>
            <person name="Barry K."/>
            <person name="Bills G."/>
            <person name="Bluhm B."/>
            <person name="Cannon C."/>
            <person name="Castanera R."/>
            <person name="Culley D."/>
            <person name="Daum C."/>
            <person name="Ezra D."/>
            <person name="Gonzalez J."/>
            <person name="Henrissat B."/>
            <person name="Kuo A."/>
            <person name="Liang C."/>
            <person name="Lipzen A."/>
            <person name="Lutzoni F."/>
            <person name="Magnuson J."/>
            <person name="Mondo S."/>
            <person name="Nolan M."/>
            <person name="Ohm R."/>
            <person name="Pangilinan J."/>
            <person name="Park H.-J."/>
            <person name="Ramirez L."/>
            <person name="Alfaro M."/>
            <person name="Sun H."/>
            <person name="Tritt A."/>
            <person name="Yoshinaga Y."/>
            <person name="Zwiers L.-H."/>
            <person name="Turgeon B."/>
            <person name="Goodwin S."/>
            <person name="Spatafora J."/>
            <person name="Crous P."/>
            <person name="Grigoriev I."/>
        </authorList>
    </citation>
    <scope>NUCLEOTIDE SEQUENCE</scope>
    <source>
        <strain evidence="2">CBS 260.36</strain>
    </source>
</reference>
<protein>
    <submittedName>
        <fullName evidence="2">Uncharacterized protein</fullName>
    </submittedName>
</protein>
<feature type="compositionally biased region" description="Basic and acidic residues" evidence="1">
    <location>
        <begin position="283"/>
        <end position="313"/>
    </location>
</feature>
<feature type="compositionally biased region" description="Polar residues" evidence="1">
    <location>
        <begin position="625"/>
        <end position="650"/>
    </location>
</feature>
<sequence>MATILPTAVMVPTLVETNTVKADTVKADSVSKPPTVTVVELSQRPKQIPVAPPGFKFVKVKKPDGTIGVVKRPLSAPGAPVTATGAPISSPTKQAEAVSKPAGNIDLKSAQNRVPAALKTDSIPKSDSTTDGADKLVHVKMDVANTAMRESAPPTSTTATILKASDEKRTSSSVTASPADNKVTGEAKPVCKPENTIDTAAGAKPVEGAAKTSVNVPPATLANATTPPAAPTMNGPVSAVAADVVGQSVLTIVKGATAHWFPEALAAGAVAAGAVAIDKKVEAEKKTDEKPAGDAKSDTEKDKKPEADKDKKPNAASTEKACNSNTVPIAQKSVPQATRLQSSPTSTNHLTITQRKPQPPAFEVAQPQTLAQAGSKTGGDIRSVGHIRNEFIATAIRQPPQIESTASRPQAARVQQTHPVPQVQHVQQVVVAAQSNLAVRTQPIQEPGLKLSSTTSRVQSQTTTLPSVQQIQPTVQKIQTVMHSQTIQLPGGRSGPMQSSGLAAAGRRTIPAGSPSNHMMNQKQVQSDPTRTGPNGSPIQSRGPPQGSQVPGNTQQVFQQHLQTLAFNPSTSGLANVGTGLGSHLMQSKSVGAAAAGLALVGGTTLVQTHVLNQAPQGGSRPAAGTSQPTAHRQNTVPHPATGRSQSQISLPPPMTRTAPSDSYNHTDNDGYSGKDHSEHDPDGRVTGDHGDGTHDTSLHQGDDEQLGVWEPGDDEDFNDMADSHDDLTEDLSQQHDGDLDDDNVTPYDPDLDEGVHYDADDQVYDHGDSHTIGDGDQDVPEQTQSYNDEEHLEMDQGGDEPFDEVQDHHDGENMEAYQEGDVSYEPHHEDQVQYEGDEHLDAYQDDDMPYEPEAEDYGDFQNEDEPWNDDEDDQYDVSQPEDDTQVAQNDLRDQNDQHDYTAQDDGDYYQDDADNEQYHDDSGDF</sequence>
<accession>A0A9P4J0S7</accession>
<feature type="compositionally biased region" description="Acidic residues" evidence="1">
    <location>
        <begin position="791"/>
        <end position="805"/>
    </location>
</feature>
<organism evidence="2 3">
    <name type="scientific">Myriangium duriaei CBS 260.36</name>
    <dbReference type="NCBI Taxonomy" id="1168546"/>
    <lineage>
        <taxon>Eukaryota</taxon>
        <taxon>Fungi</taxon>
        <taxon>Dikarya</taxon>
        <taxon>Ascomycota</taxon>
        <taxon>Pezizomycotina</taxon>
        <taxon>Dothideomycetes</taxon>
        <taxon>Dothideomycetidae</taxon>
        <taxon>Myriangiales</taxon>
        <taxon>Myriangiaceae</taxon>
        <taxon>Myriangium</taxon>
    </lineage>
</organism>
<evidence type="ECO:0000313" key="3">
    <source>
        <dbReference type="Proteomes" id="UP000799439"/>
    </source>
</evidence>
<feature type="region of interest" description="Disordered" evidence="1">
    <location>
        <begin position="149"/>
        <end position="190"/>
    </location>
</feature>
<feature type="compositionally biased region" description="Basic and acidic residues" evidence="1">
    <location>
        <begin position="891"/>
        <end position="902"/>
    </location>
</feature>
<feature type="region of interest" description="Disordered" evidence="1">
    <location>
        <begin position="488"/>
        <end position="554"/>
    </location>
</feature>
<proteinExistence type="predicted"/>
<feature type="region of interest" description="Disordered" evidence="1">
    <location>
        <begin position="615"/>
        <end position="926"/>
    </location>
</feature>
<feature type="compositionally biased region" description="Polar residues" evidence="1">
    <location>
        <begin position="514"/>
        <end position="540"/>
    </location>
</feature>
<feature type="region of interest" description="Disordered" evidence="1">
    <location>
        <begin position="283"/>
        <end position="360"/>
    </location>
</feature>
<feature type="compositionally biased region" description="Acidic residues" evidence="1">
    <location>
        <begin position="903"/>
        <end position="916"/>
    </location>
</feature>
<dbReference type="AlphaFoldDB" id="A0A9P4J0S7"/>
<dbReference type="EMBL" id="ML996089">
    <property type="protein sequence ID" value="KAF2150288.1"/>
    <property type="molecule type" value="Genomic_DNA"/>
</dbReference>
<gene>
    <name evidence="2" type="ORF">K461DRAFT_314356</name>
</gene>
<feature type="compositionally biased region" description="Basic and acidic residues" evidence="1">
    <location>
        <begin position="754"/>
        <end position="774"/>
    </location>
</feature>
<feature type="compositionally biased region" description="Acidic residues" evidence="1">
    <location>
        <begin position="844"/>
        <end position="885"/>
    </location>
</feature>
<feature type="compositionally biased region" description="Basic and acidic residues" evidence="1">
    <location>
        <begin position="722"/>
        <end position="738"/>
    </location>
</feature>
<name>A0A9P4J0S7_9PEZI</name>
<feature type="compositionally biased region" description="Basic and acidic residues" evidence="1">
    <location>
        <begin position="665"/>
        <end position="703"/>
    </location>
</feature>
<evidence type="ECO:0000256" key="1">
    <source>
        <dbReference type="SAM" id="MobiDB-lite"/>
    </source>
</evidence>
<dbReference type="Proteomes" id="UP000799439">
    <property type="component" value="Unassembled WGS sequence"/>
</dbReference>
<feature type="compositionally biased region" description="Basic and acidic residues" evidence="1">
    <location>
        <begin position="825"/>
        <end position="843"/>
    </location>
</feature>
<feature type="compositionally biased region" description="Polar residues" evidence="1">
    <location>
        <begin position="320"/>
        <end position="356"/>
    </location>
</feature>